<comment type="caution">
    <text evidence="1">The sequence shown here is derived from an EMBL/GenBank/DDBJ whole genome shotgun (WGS) entry which is preliminary data.</text>
</comment>
<dbReference type="Proteomes" id="UP001060085">
    <property type="component" value="Linkage Group LG02"/>
</dbReference>
<dbReference type="EMBL" id="CM044702">
    <property type="protein sequence ID" value="KAI5678381.1"/>
    <property type="molecule type" value="Genomic_DNA"/>
</dbReference>
<keyword evidence="2" id="KW-1185">Reference proteome</keyword>
<gene>
    <name evidence="1" type="ORF">M9H77_09331</name>
</gene>
<protein>
    <submittedName>
        <fullName evidence="1">Uncharacterized protein</fullName>
    </submittedName>
</protein>
<name>A0ACC0C0G1_CATRO</name>
<reference evidence="2" key="1">
    <citation type="journal article" date="2023" name="Nat. Plants">
        <title>Single-cell RNA sequencing provides a high-resolution roadmap for understanding the multicellular compartmentation of specialized metabolism.</title>
        <authorList>
            <person name="Sun S."/>
            <person name="Shen X."/>
            <person name="Li Y."/>
            <person name="Li Y."/>
            <person name="Wang S."/>
            <person name="Li R."/>
            <person name="Zhang H."/>
            <person name="Shen G."/>
            <person name="Guo B."/>
            <person name="Wei J."/>
            <person name="Xu J."/>
            <person name="St-Pierre B."/>
            <person name="Chen S."/>
            <person name="Sun C."/>
        </authorList>
    </citation>
    <scope>NUCLEOTIDE SEQUENCE [LARGE SCALE GENOMIC DNA]</scope>
</reference>
<evidence type="ECO:0000313" key="1">
    <source>
        <dbReference type="EMBL" id="KAI5678381.1"/>
    </source>
</evidence>
<evidence type="ECO:0000313" key="2">
    <source>
        <dbReference type="Proteomes" id="UP001060085"/>
    </source>
</evidence>
<sequence>MPPRSSCFRGCFGGQSVGDGLMPENKRINGRNNKWFIIRWSKLMKKKSYPTKTVPIIDVPSPTDDDHEKLHQKKMIKTISKKKLQKEQTSEPLTQKNVLIKPNQTKYDEVEEIILEKSKSMNHLAVSTTTKKAATFKRGPSKSNSSSPTSPEDIKYEVSRTGGLPYSVSMPLPRKKKTVDGDSKLHGIQKKKTLPKIPPRVSSRYDQLVGMSFILVTLIVMVFWGKICAILCTAAWFYFYPLFIRSQNQPKFDQENRSKSGLWDENQLDLNSQEYKKKVILEGLLERNNRILH</sequence>
<accession>A0ACC0C0G1</accession>
<proteinExistence type="predicted"/>
<organism evidence="1 2">
    <name type="scientific">Catharanthus roseus</name>
    <name type="common">Madagascar periwinkle</name>
    <name type="synonym">Vinca rosea</name>
    <dbReference type="NCBI Taxonomy" id="4058"/>
    <lineage>
        <taxon>Eukaryota</taxon>
        <taxon>Viridiplantae</taxon>
        <taxon>Streptophyta</taxon>
        <taxon>Embryophyta</taxon>
        <taxon>Tracheophyta</taxon>
        <taxon>Spermatophyta</taxon>
        <taxon>Magnoliopsida</taxon>
        <taxon>eudicotyledons</taxon>
        <taxon>Gunneridae</taxon>
        <taxon>Pentapetalae</taxon>
        <taxon>asterids</taxon>
        <taxon>lamiids</taxon>
        <taxon>Gentianales</taxon>
        <taxon>Apocynaceae</taxon>
        <taxon>Rauvolfioideae</taxon>
        <taxon>Vinceae</taxon>
        <taxon>Catharanthinae</taxon>
        <taxon>Catharanthus</taxon>
    </lineage>
</organism>